<dbReference type="EMBL" id="BBMR01000016">
    <property type="protein sequence ID" value="GAL22835.1"/>
    <property type="molecule type" value="Genomic_DNA"/>
</dbReference>
<sequence length="411" mass="46049">MMTTHALLGGESSLVHDGLSSHMPSPNDNQDKPTPANTPSKLNFNWQTICRNGKEFTKEYLPKFKKSIGAVRSSSKRDKVFDSVIASLVHASNHNKQVIYSRRKTSENKEYRTLVKTADFLHQSGLIINVVGANNEYNGISSYMIPTDKFQQQVSAFDMSIALQKDAPMIEVRKDGKALSLNRIETRSPLQVKKLSAPVEAYNTLWLEHEATLEDKPLVPFCKRIFSKDLSLGGRWYGSNGSHETLPKHLRAMIKIDGKHTCEPDYKSLHFCLLYAMVGIAVDPLTDDPYDLDGFSRDTAKSASLVLLNSNDLGRFKANVTKSGSPETKARYNEYKTALSEHNKSKGNETNRIPPYKPKQLQGFIDGMPDGIIGDEFLSSFLAKHSAIKHLIGSPDIGLRLQYQDSQIMRR</sequence>
<protein>
    <submittedName>
        <fullName evidence="2">Uncharacterized protein</fullName>
    </submittedName>
</protein>
<accession>A0A090S534</accession>
<reference evidence="2 3" key="2">
    <citation type="submission" date="2014-09" db="EMBL/GenBank/DDBJ databases">
        <authorList>
            <consortium name="NBRP consortium"/>
            <person name="Sawabe T."/>
            <person name="Meirelles P."/>
            <person name="Nakanishi M."/>
            <person name="Sayaka M."/>
            <person name="Hattori M."/>
            <person name="Ohkuma M."/>
        </authorList>
    </citation>
    <scope>NUCLEOTIDE SEQUENCE [LARGE SCALE GENOMIC DNA]</scope>
    <source>
        <strain evidence="3">JCM19235</strain>
    </source>
</reference>
<evidence type="ECO:0000256" key="1">
    <source>
        <dbReference type="SAM" id="MobiDB-lite"/>
    </source>
</evidence>
<name>A0A090S534_9VIBR</name>
<dbReference type="OrthoDB" id="7059994at2"/>
<gene>
    <name evidence="2" type="ORF">JCM19235_3301</name>
</gene>
<dbReference type="STRING" id="990268.JCM19235_3301"/>
<proteinExistence type="predicted"/>
<evidence type="ECO:0000313" key="3">
    <source>
        <dbReference type="Proteomes" id="UP000029228"/>
    </source>
</evidence>
<organism evidence="2 3">
    <name type="scientific">Vibrio maritimus</name>
    <dbReference type="NCBI Taxonomy" id="990268"/>
    <lineage>
        <taxon>Bacteria</taxon>
        <taxon>Pseudomonadati</taxon>
        <taxon>Pseudomonadota</taxon>
        <taxon>Gammaproteobacteria</taxon>
        <taxon>Vibrionales</taxon>
        <taxon>Vibrionaceae</taxon>
        <taxon>Vibrio</taxon>
    </lineage>
</organism>
<comment type="caution">
    <text evidence="2">The sequence shown here is derived from an EMBL/GenBank/DDBJ whole genome shotgun (WGS) entry which is preliminary data.</text>
</comment>
<feature type="region of interest" description="Disordered" evidence="1">
    <location>
        <begin position="1"/>
        <end position="42"/>
    </location>
</feature>
<dbReference type="Proteomes" id="UP000029228">
    <property type="component" value="Unassembled WGS sequence"/>
</dbReference>
<dbReference type="AlphaFoldDB" id="A0A090S534"/>
<reference evidence="2 3" key="1">
    <citation type="submission" date="2014-09" db="EMBL/GenBank/DDBJ databases">
        <title>Vibrio maritimus JCM 19235. (C45) whole genome shotgun sequence.</title>
        <authorList>
            <person name="Sawabe T."/>
            <person name="Meirelles P."/>
            <person name="Nakanishi M."/>
            <person name="Sayaka M."/>
            <person name="Hattori M."/>
            <person name="Ohkuma M."/>
        </authorList>
    </citation>
    <scope>NUCLEOTIDE SEQUENCE [LARGE SCALE GENOMIC DNA]</scope>
    <source>
        <strain evidence="3">JCM19235</strain>
    </source>
</reference>
<keyword evidence="3" id="KW-1185">Reference proteome</keyword>
<evidence type="ECO:0000313" key="2">
    <source>
        <dbReference type="EMBL" id="GAL22835.1"/>
    </source>
</evidence>